<dbReference type="Proteomes" id="UP000003490">
    <property type="component" value="Unassembled WGS sequence"/>
</dbReference>
<dbReference type="PANTHER" id="PTHR36453:SF1">
    <property type="entry name" value="RIGHT HANDED BETA HELIX DOMAIN-CONTAINING PROTEIN"/>
    <property type="match status" value="1"/>
</dbReference>
<feature type="chain" id="PRO_5041856765" evidence="3">
    <location>
        <begin position="33"/>
        <end position="1883"/>
    </location>
</feature>
<feature type="compositionally biased region" description="Low complexity" evidence="1">
    <location>
        <begin position="1831"/>
        <end position="1851"/>
    </location>
</feature>
<dbReference type="InterPro" id="IPR012334">
    <property type="entry name" value="Pectin_lyas_fold"/>
</dbReference>
<keyword evidence="2" id="KW-0812">Transmembrane</keyword>
<dbReference type="InterPro" id="IPR011050">
    <property type="entry name" value="Pectin_lyase_fold/virulence"/>
</dbReference>
<reference evidence="5 7" key="3">
    <citation type="submission" date="2017-07" db="EMBL/GenBank/DDBJ databases">
        <title>Prevalence of linear plasmids in Cutibacterium (Propionibacterium) acnes isolates obtained from prostatic tissue.</title>
        <authorList>
            <person name="Davidsson S."/>
            <person name="Carlsson J."/>
            <person name="Molling P."/>
            <person name="Andren O."/>
            <person name="Andersson S.-O."/>
            <person name="Brzuszkiewicz E."/>
            <person name="Poehlein A."/>
            <person name="Al-Zeer M."/>
            <person name="Brinkmann V."/>
            <person name="Scavenius C."/>
            <person name="Nazipi S."/>
            <person name="Soderquist B."/>
            <person name="Bruggemann H."/>
        </authorList>
    </citation>
    <scope>NUCLEOTIDE SEQUENCE [LARGE SCALE GENOMIC DNA]</scope>
    <source>
        <strain evidence="5 7">DSM 753</strain>
    </source>
</reference>
<dbReference type="SUPFAM" id="SSF51126">
    <property type="entry name" value="Pectin lyase-like"/>
    <property type="match status" value="1"/>
</dbReference>
<keyword evidence="2" id="KW-1133">Transmembrane helix</keyword>
<dbReference type="OrthoDB" id="9808066at2"/>
<protein>
    <submittedName>
        <fullName evidence="4">Fibronectin type III domain protein</fullName>
    </submittedName>
</protein>
<evidence type="ECO:0000313" key="5">
    <source>
        <dbReference type="EMBL" id="PEQ26061.1"/>
    </source>
</evidence>
<dbReference type="Pfam" id="PF13385">
    <property type="entry name" value="Laminin_G_3"/>
    <property type="match status" value="1"/>
</dbReference>
<comment type="caution">
    <text evidence="4">The sequence shown here is derived from an EMBL/GenBank/DDBJ whole genome shotgun (WGS) entry which is preliminary data.</text>
</comment>
<feature type="signal peptide" evidence="3">
    <location>
        <begin position="1"/>
        <end position="32"/>
    </location>
</feature>
<evidence type="ECO:0000256" key="2">
    <source>
        <dbReference type="SAM" id="Phobius"/>
    </source>
</evidence>
<keyword evidence="2" id="KW-0472">Membrane</keyword>
<keyword evidence="3" id="KW-0732">Signal</keyword>
<evidence type="ECO:0000256" key="1">
    <source>
        <dbReference type="SAM" id="MobiDB-lite"/>
    </source>
</evidence>
<feature type="compositionally biased region" description="Low complexity" evidence="1">
    <location>
        <begin position="1808"/>
        <end position="1820"/>
    </location>
</feature>
<proteinExistence type="predicted"/>
<evidence type="ECO:0000313" key="7">
    <source>
        <dbReference type="Proteomes" id="UP000220611"/>
    </source>
</evidence>
<dbReference type="Pfam" id="PF07554">
    <property type="entry name" value="FIVAR"/>
    <property type="match status" value="2"/>
</dbReference>
<dbReference type="EMBL" id="NOXF01000001">
    <property type="protein sequence ID" value="PEQ26061.1"/>
    <property type="molecule type" value="Genomic_DNA"/>
</dbReference>
<accession>A7VVZ7</accession>
<keyword evidence="7" id="KW-1185">Reference proteome</keyword>
<dbReference type="SUPFAM" id="SSF49899">
    <property type="entry name" value="Concanavalin A-like lectins/glucanases"/>
    <property type="match status" value="1"/>
</dbReference>
<reference evidence="4 6" key="1">
    <citation type="submission" date="2007-08" db="EMBL/GenBank/DDBJ databases">
        <title>Draft genome sequence of Clostridium leptum (DSM 753).</title>
        <authorList>
            <person name="Sudarsanam P."/>
            <person name="Ley R."/>
            <person name="Guruge J."/>
            <person name="Turnbaugh P.J."/>
            <person name="Mahowald M."/>
            <person name="Liep D."/>
            <person name="Gordon J."/>
        </authorList>
    </citation>
    <scope>NUCLEOTIDE SEQUENCE [LARGE SCALE GENOMIC DNA]</scope>
    <source>
        <strain evidence="4 6">DSM 753</strain>
    </source>
</reference>
<dbReference type="EMBL" id="ABCB02000020">
    <property type="protein sequence ID" value="EDO59943.1"/>
    <property type="molecule type" value="Genomic_DNA"/>
</dbReference>
<dbReference type="Gene3D" id="1.20.1270.70">
    <property type="entry name" value="Designed single chain three-helix bundle"/>
    <property type="match status" value="1"/>
</dbReference>
<evidence type="ECO:0000313" key="6">
    <source>
        <dbReference type="Proteomes" id="UP000003490"/>
    </source>
</evidence>
<name>A7VVZ7_9FIRM</name>
<reference evidence="4 6" key="2">
    <citation type="submission" date="2007-08" db="EMBL/GenBank/DDBJ databases">
        <authorList>
            <person name="Fulton L."/>
            <person name="Clifton S."/>
            <person name="Fulton B."/>
            <person name="Xu J."/>
            <person name="Minx P."/>
            <person name="Pepin K.H."/>
            <person name="Johnson M."/>
            <person name="Thiruvilangam P."/>
            <person name="Bhonagiri V."/>
            <person name="Nash W.E."/>
            <person name="Wang C."/>
            <person name="Mardis E.R."/>
            <person name="Wilson R.K."/>
        </authorList>
    </citation>
    <scope>NUCLEOTIDE SEQUENCE [LARGE SCALE GENOMIC DNA]</scope>
    <source>
        <strain evidence="4 6">DSM 753</strain>
    </source>
</reference>
<evidence type="ECO:0000313" key="4">
    <source>
        <dbReference type="EMBL" id="EDO59943.1"/>
    </source>
</evidence>
<organism evidence="4 6">
    <name type="scientific">[Clostridium] leptum DSM 753</name>
    <dbReference type="NCBI Taxonomy" id="428125"/>
    <lineage>
        <taxon>Bacteria</taxon>
        <taxon>Bacillati</taxon>
        <taxon>Bacillota</taxon>
        <taxon>Clostridia</taxon>
        <taxon>Eubacteriales</taxon>
        <taxon>Oscillospiraceae</taxon>
        <taxon>Oscillospiraceae incertae sedis</taxon>
    </lineage>
</organism>
<gene>
    <name evidence="5" type="ORF">CH238_03470</name>
    <name evidence="4" type="ORF">CLOLEP_02760</name>
</gene>
<dbReference type="InterPro" id="IPR013320">
    <property type="entry name" value="ConA-like_dom_sf"/>
</dbReference>
<feature type="region of interest" description="Disordered" evidence="1">
    <location>
        <begin position="1805"/>
        <end position="1851"/>
    </location>
</feature>
<dbReference type="Gene3D" id="2.60.120.200">
    <property type="match status" value="1"/>
</dbReference>
<dbReference type="Gene3D" id="2.160.20.10">
    <property type="entry name" value="Single-stranded right-handed beta-helix, Pectin lyase-like"/>
    <property type="match status" value="2"/>
</dbReference>
<sequence>MKSIKKVLVKTCACALAGLMTLSSLPVLSAQAAASGTLSSDFDSLPLGQIAETADLKLLSTGGSDKTQAVESEGILTMSSSTQGHVGFTLKNERFQQSELTMDFRFNDTNHMTHGYEGLYVSPYCVEYDKTFAAVVIQPHISAVYAQASSVNAGTVAFDFSSDTWYRLKVKTSGTKISYKIWNRNDPEPEEWTQEHSYSLSGDGGLAVYTYQNNAESAVSVSLDNIQLTKNEGETVFQEDFNASSEGAAGFFDKVDLIQDGSGTDDKKAELQEENVVRLSSQAEGFSGIQYVNYNYQNNIAQLKIKFAEDFEAAELTDGVYVAPVGTGLDEYAAVGVSPANGGTLSVRIQKPGEAPQDTQGGAPVSILPGAWYHLKIMTLEGQDGGENRICAKIWNEQEKEPAEWSIDHSYSGTVSSGSFSVFSYHSGNQANSVLIGDISSNYYAGSARPSGNTKLSSISIGGTPLEGFDGDTLEYEYDVPQESINQAAPEVTAQAADSSAQVRVTQASSLPGTAEITVIAENGDTAVYCVNFHLEGCKIESIEEKAITVRKGTSLEESPHPQTVKVTMESGTEVDTPVLWNMDEYDPENPAEQTVTGVLVPEDQYGMEVAAGDIPTLKVTQREVQQELFVSPEGSDSNAGTIDSPFLTVARAQEEVRKYNQNMTGDILVYLREGTYEITEPMQFGVEDSGSNGYYVVYQNYQDELPVVSGGTVLDAEWEEDPERPGVYKTTLDRDRKLRYLYVNGEPAKITEHTVEGQGTVGTMTITGEESWAETSGTAWTGIKFKKSDVAVYANPEDVEITQSKVFNRNTVGIQNIYEDESGEYIIFEPQQPFGAIFSTMAWGCNLVGTGSITIRNTLENLKNPGEFYFDRGEKTLYYYPPAGADINDMEFVIPESEGFMRINGESTSERVENIEFSGIQFSYDHYSLEVIDDPENGLHAIGYGGVQSLGLYRKFADHGNWHHSWYNIVDTPYAAVDVQNARGIVFEGNRFKNISSSCGVSYTNDVVDSTIQGNAFINVAGNATNIGHPQHVFIGEDAKSDNQRFPVGVEGVCKNDQVVYNLVRNVSSEFYQCDAIMAFFVENCDFSHNDVADVPYTTMCVGWGWWNFNGEAESEVPGNRTLTAKNNRIMFNKLGDSHTKLPGDGGTLYTLGYQPNSIIAYNYIYDGPRSIYLDEGTEGFMVHDNVIQDSWDVWLNIWMSNGKIRNNTIYNNYTTTGSVNNQWPQSNPITDTHVETLPWSDPAQNIIDQAGLTGSYAELYKLLEIDTSGLEQAVETAKSLSGSDYDRISWNELEQALYAAEAYLSGGSLSQGSVDMMSRRLNKAIEGLKDRLENLFPYDASNFSITEDNGSLVLAWEAPEQAVDHYVLLGLGDAVEISADCGRYVIEDPEPGKVYILTLCAVDAEGKCSEGVTGFYSTGDYSAVPEESLLWLSAGDHVTVDGQGRVSSWESLGDSGISAEQPEQEAQPVLVEDAYGGQPVIRFDGVDDTMSFDLDLDGKSAVTIIAVSAYQGTETGTGDQNCLVYFDEDGSWGKTFVSPLADAISWRYGSGQENNNNVYQRESGAGNEFSVTAVVKDSAEESLFVDGKKVMTQTGKNTVLANNAAEGRLCSYYFAYADHFTQYDLAELMIFDRALSDEEIGNIEAYLNLKYETDLDKVAGGISLENPEYPDKGLKLPEMPRGIELAIESSDPEGVIGADGSITWPEQETKVNVVCRVTNTLTKESVLTDSFELTLTPVVKADLSAAIAAAEGKQEADYTPETWEPFAEALEYAKAVLADKNAAQAQVDEAMKALTEKMAALAETAGTSSKPGDSSSKPDTSRPGDTSNPDDSSSQGGTSQNGQNTPQTGDQFYPGVFIVLIGGCLLSSAAYVLIKQRGHNS</sequence>
<evidence type="ECO:0000256" key="3">
    <source>
        <dbReference type="SAM" id="SignalP"/>
    </source>
</evidence>
<dbReference type="PANTHER" id="PTHR36453">
    <property type="entry name" value="SECRETED PROTEIN-RELATED"/>
    <property type="match status" value="1"/>
</dbReference>
<feature type="transmembrane region" description="Helical" evidence="2">
    <location>
        <begin position="1854"/>
        <end position="1876"/>
    </location>
</feature>
<dbReference type="HOGENOM" id="CLU_236166_0_0_9"/>
<dbReference type="Proteomes" id="UP000220611">
    <property type="component" value="Unassembled WGS sequence"/>
</dbReference>
<dbReference type="eggNOG" id="COG4733">
    <property type="taxonomic scope" value="Bacteria"/>
</dbReference>